<sequence>MLDKGKKSARPRMHILFPVQEYADADMYVAVKKAIQQKYPFFDASFYDLLFK</sequence>
<evidence type="ECO:0000313" key="1">
    <source>
        <dbReference type="EMBL" id="MEQ2472938.1"/>
    </source>
</evidence>
<keyword evidence="2" id="KW-1185">Reference proteome</keyword>
<dbReference type="RefSeq" id="WP_349164760.1">
    <property type="nucleotide sequence ID" value="NZ_JBBMFE010000009.1"/>
</dbReference>
<protein>
    <submittedName>
        <fullName evidence="1">Uncharacterized protein</fullName>
    </submittedName>
</protein>
<dbReference type="EMBL" id="JBBMFE010000009">
    <property type="protein sequence ID" value="MEQ2472938.1"/>
    <property type="molecule type" value="Genomic_DNA"/>
</dbReference>
<accession>A0ABV1FIN9</accession>
<evidence type="ECO:0000313" key="2">
    <source>
        <dbReference type="Proteomes" id="UP001438008"/>
    </source>
</evidence>
<organism evidence="1 2">
    <name type="scientific">Laedolimicola intestinihominis</name>
    <dbReference type="NCBI Taxonomy" id="3133166"/>
    <lineage>
        <taxon>Bacteria</taxon>
        <taxon>Bacillati</taxon>
        <taxon>Bacillota</taxon>
        <taxon>Clostridia</taxon>
        <taxon>Lachnospirales</taxon>
        <taxon>Lachnospiraceae</taxon>
        <taxon>Laedolimicola</taxon>
    </lineage>
</organism>
<comment type="caution">
    <text evidence="1">The sequence shown here is derived from an EMBL/GenBank/DDBJ whole genome shotgun (WGS) entry which is preliminary data.</text>
</comment>
<gene>
    <name evidence="1" type="ORF">WMO29_10625</name>
</gene>
<reference evidence="1 2" key="1">
    <citation type="submission" date="2024-03" db="EMBL/GenBank/DDBJ databases">
        <title>Human intestinal bacterial collection.</title>
        <authorList>
            <person name="Pauvert C."/>
            <person name="Hitch T.C.A."/>
            <person name="Clavel T."/>
        </authorList>
    </citation>
    <scope>NUCLEOTIDE SEQUENCE [LARGE SCALE GENOMIC DNA]</scope>
    <source>
        <strain evidence="1 2">CLA-AA-H132</strain>
    </source>
</reference>
<name>A0ABV1FIN9_9FIRM</name>
<proteinExistence type="predicted"/>
<dbReference type="Proteomes" id="UP001438008">
    <property type="component" value="Unassembled WGS sequence"/>
</dbReference>